<dbReference type="EMBL" id="DF848521">
    <property type="protein sequence ID" value="GAT54184.1"/>
    <property type="molecule type" value="Genomic_DNA"/>
</dbReference>
<reference evidence="2" key="1">
    <citation type="submission" date="2014-09" db="EMBL/GenBank/DDBJ databases">
        <title>Genome sequence of the luminous mushroom Mycena chlorophos for searching fungal bioluminescence genes.</title>
        <authorList>
            <person name="Tanaka Y."/>
            <person name="Kasuga D."/>
            <person name="Oba Y."/>
            <person name="Hase S."/>
            <person name="Sato K."/>
            <person name="Oba Y."/>
            <person name="Sakakibara Y."/>
        </authorList>
    </citation>
    <scope>NUCLEOTIDE SEQUENCE</scope>
</reference>
<feature type="region of interest" description="Disordered" evidence="1">
    <location>
        <begin position="206"/>
        <end position="282"/>
    </location>
</feature>
<name>A0ABQ0LSY9_MYCCL</name>
<feature type="region of interest" description="Disordered" evidence="1">
    <location>
        <begin position="43"/>
        <end position="193"/>
    </location>
</feature>
<sequence>MLIKSTGRLSSSELADDFLSPSARLWSRPRRPMDVALILNAGPAVGAPGSVNTHKTTDTDTNSSPAPSSKAPLLVRGLGASSHSRTRTTSLRKSASTGALDIGPGELAGHSGTSTSPAVPSLAPSSTQTQPTHATNGPTTTSVFVPTSTPSSASIPGHALRRHSSSTLRHDSRSPHVRQARPKPKEPSKSVNKAKLQQYRGLGLAGTVVPSSASSPSTPQRTPNNKASKSTATARTSTRTRTASARTSDRPSRTTNDKIKSRRSSTVSSSSSTSHQRDRERDRAMAVKLLSQAREQVAAEKHAQQQQQQLLGLDARRPPSTTSIMDVVMELRGPAVDLEDVCLIIDWRLQHNPGSSYGNDNLLLGYGGGDADDWHGEMALAAYWDAQAALWEGFDVEIEVYSASGAGTAGEDDEDLAMLSSTEDSDMGLLRYSRYFPVSMERSTIGFA</sequence>
<evidence type="ECO:0000313" key="2">
    <source>
        <dbReference type="EMBL" id="GAT54184.1"/>
    </source>
</evidence>
<feature type="compositionally biased region" description="Low complexity" evidence="1">
    <location>
        <begin position="138"/>
        <end position="154"/>
    </location>
</feature>
<proteinExistence type="predicted"/>
<feature type="compositionally biased region" description="Basic and acidic residues" evidence="1">
    <location>
        <begin position="247"/>
        <end position="259"/>
    </location>
</feature>
<accession>A0ABQ0LSY9</accession>
<feature type="compositionally biased region" description="Low complexity" evidence="1">
    <location>
        <begin position="264"/>
        <end position="274"/>
    </location>
</feature>
<feature type="compositionally biased region" description="Low complexity" evidence="1">
    <location>
        <begin position="63"/>
        <end position="72"/>
    </location>
</feature>
<protein>
    <submittedName>
        <fullName evidence="2">Uncharacterized protein</fullName>
    </submittedName>
</protein>
<feature type="compositionally biased region" description="Low complexity" evidence="1">
    <location>
        <begin position="207"/>
        <end position="219"/>
    </location>
</feature>
<feature type="compositionally biased region" description="Low complexity" evidence="1">
    <location>
        <begin position="227"/>
        <end position="246"/>
    </location>
</feature>
<evidence type="ECO:0000256" key="1">
    <source>
        <dbReference type="SAM" id="MobiDB-lite"/>
    </source>
</evidence>
<feature type="compositionally biased region" description="Polar residues" evidence="1">
    <location>
        <begin position="50"/>
        <end position="62"/>
    </location>
</feature>
<feature type="compositionally biased region" description="Polar residues" evidence="1">
    <location>
        <begin position="111"/>
        <end position="137"/>
    </location>
</feature>
<feature type="compositionally biased region" description="Low complexity" evidence="1">
    <location>
        <begin position="81"/>
        <end position="97"/>
    </location>
</feature>
<gene>
    <name evidence="2" type="ORF">MCHLO_11059</name>
</gene>
<organism evidence="2 3">
    <name type="scientific">Mycena chlorophos</name>
    <name type="common">Agaric fungus</name>
    <name type="synonym">Agaricus chlorophos</name>
    <dbReference type="NCBI Taxonomy" id="658473"/>
    <lineage>
        <taxon>Eukaryota</taxon>
        <taxon>Fungi</taxon>
        <taxon>Dikarya</taxon>
        <taxon>Basidiomycota</taxon>
        <taxon>Agaricomycotina</taxon>
        <taxon>Agaricomycetes</taxon>
        <taxon>Agaricomycetidae</taxon>
        <taxon>Agaricales</taxon>
        <taxon>Marasmiineae</taxon>
        <taxon>Mycenaceae</taxon>
        <taxon>Mycena</taxon>
    </lineage>
</organism>
<dbReference type="Proteomes" id="UP000815677">
    <property type="component" value="Unassembled WGS sequence"/>
</dbReference>
<keyword evidence="3" id="KW-1185">Reference proteome</keyword>
<evidence type="ECO:0000313" key="3">
    <source>
        <dbReference type="Proteomes" id="UP000815677"/>
    </source>
</evidence>